<dbReference type="OrthoDB" id="10258445at2759"/>
<dbReference type="PANTHER" id="PTHR21024:SF0">
    <property type="entry name" value="ELECTRON TRANSFER FLAVOPROTEIN REGULATORY FACTOR 1"/>
    <property type="match status" value="1"/>
</dbReference>
<accession>J3NXL8</accession>
<gene>
    <name evidence="3" type="primary">20346482</name>
    <name evidence="2" type="ORF">GGTG_06024</name>
</gene>
<dbReference type="EMBL" id="GL385397">
    <property type="protein sequence ID" value="EJT76100.1"/>
    <property type="molecule type" value="Genomic_DNA"/>
</dbReference>
<dbReference type="VEuPathDB" id="FungiDB:GGTG_06024"/>
<reference evidence="3" key="4">
    <citation type="journal article" date="2015" name="G3 (Bethesda)">
        <title>Genome sequences of three phytopathogenic species of the Magnaporthaceae family of fungi.</title>
        <authorList>
            <person name="Okagaki L.H."/>
            <person name="Nunes C.C."/>
            <person name="Sailsbery J."/>
            <person name="Clay B."/>
            <person name="Brown D."/>
            <person name="John T."/>
            <person name="Oh Y."/>
            <person name="Young N."/>
            <person name="Fitzgerald M."/>
            <person name="Haas B.J."/>
            <person name="Zeng Q."/>
            <person name="Young S."/>
            <person name="Adiconis X."/>
            <person name="Fan L."/>
            <person name="Levin J.Z."/>
            <person name="Mitchell T.K."/>
            <person name="Okubara P.A."/>
            <person name="Farman M.L."/>
            <person name="Kohn L.M."/>
            <person name="Birren B."/>
            <person name="Ma L.-J."/>
            <person name="Dean R.A."/>
        </authorList>
    </citation>
    <scope>NUCLEOTIDE SEQUENCE</scope>
    <source>
        <strain evidence="3">R3-111a-1</strain>
    </source>
</reference>
<protein>
    <submittedName>
        <fullName evidence="2">LYR family protein</fullName>
    </submittedName>
</protein>
<sequence length="87" mass="10509">MVPPLNPVLRREVIAIYKELLNLGRDYPLGFDYFRPRLHKAFMSNAHLRDDQEIRRGIARAQFVQKEIEALYYLKRYRALRKRYSSP</sequence>
<dbReference type="Proteomes" id="UP000006039">
    <property type="component" value="Unassembled WGS sequence"/>
</dbReference>
<dbReference type="GO" id="GO:0005739">
    <property type="term" value="C:mitochondrion"/>
    <property type="evidence" value="ECO:0007669"/>
    <property type="project" value="TreeGrafter"/>
</dbReference>
<dbReference type="InterPro" id="IPR052000">
    <property type="entry name" value="ETFRF1"/>
</dbReference>
<organism evidence="2">
    <name type="scientific">Gaeumannomyces tritici (strain R3-111a-1)</name>
    <name type="common">Wheat and barley take-all root rot fungus</name>
    <name type="synonym">Gaeumannomyces graminis var. tritici</name>
    <dbReference type="NCBI Taxonomy" id="644352"/>
    <lineage>
        <taxon>Eukaryota</taxon>
        <taxon>Fungi</taxon>
        <taxon>Dikarya</taxon>
        <taxon>Ascomycota</taxon>
        <taxon>Pezizomycotina</taxon>
        <taxon>Sordariomycetes</taxon>
        <taxon>Sordariomycetidae</taxon>
        <taxon>Magnaporthales</taxon>
        <taxon>Magnaporthaceae</taxon>
        <taxon>Gaeumannomyces</taxon>
    </lineage>
</organism>
<reference evidence="4" key="1">
    <citation type="submission" date="2010-07" db="EMBL/GenBank/DDBJ databases">
        <title>The genome sequence of Gaeumannomyces graminis var. tritici strain R3-111a-1.</title>
        <authorList>
            <consortium name="The Broad Institute Genome Sequencing Platform"/>
            <person name="Ma L.-J."/>
            <person name="Dead R."/>
            <person name="Young S."/>
            <person name="Zeng Q."/>
            <person name="Koehrsen M."/>
            <person name="Alvarado L."/>
            <person name="Berlin A."/>
            <person name="Chapman S.B."/>
            <person name="Chen Z."/>
            <person name="Freedman E."/>
            <person name="Gellesch M."/>
            <person name="Goldberg J."/>
            <person name="Griggs A."/>
            <person name="Gujja S."/>
            <person name="Heilman E.R."/>
            <person name="Heiman D."/>
            <person name="Hepburn T."/>
            <person name="Howarth C."/>
            <person name="Jen D."/>
            <person name="Larson L."/>
            <person name="Mehta T."/>
            <person name="Neiman D."/>
            <person name="Pearson M."/>
            <person name="Roberts A."/>
            <person name="Saif S."/>
            <person name="Shea T."/>
            <person name="Shenoy N."/>
            <person name="Sisk P."/>
            <person name="Stolte C."/>
            <person name="Sykes S."/>
            <person name="Walk T."/>
            <person name="White J."/>
            <person name="Yandava C."/>
            <person name="Haas B."/>
            <person name="Nusbaum C."/>
            <person name="Birren B."/>
        </authorList>
    </citation>
    <scope>NUCLEOTIDE SEQUENCE [LARGE SCALE GENOMIC DNA]</scope>
    <source>
        <strain evidence="4">R3-111a-1</strain>
    </source>
</reference>
<evidence type="ECO:0000256" key="1">
    <source>
        <dbReference type="ARBA" id="ARBA00009508"/>
    </source>
</evidence>
<name>J3NXL8_GAET3</name>
<dbReference type="RefSeq" id="XP_009222100.1">
    <property type="nucleotide sequence ID" value="XM_009223836.1"/>
</dbReference>
<dbReference type="EnsemblFungi" id="EJT76100">
    <property type="protein sequence ID" value="EJT76100"/>
    <property type="gene ID" value="GGTG_06024"/>
</dbReference>
<dbReference type="InterPro" id="IPR045296">
    <property type="entry name" value="Complex1_LYR_ETFRF1_LYRM5"/>
</dbReference>
<proteinExistence type="inferred from homology"/>
<reference evidence="3" key="5">
    <citation type="submission" date="2018-04" db="UniProtKB">
        <authorList>
            <consortium name="EnsemblFungi"/>
        </authorList>
    </citation>
    <scope>IDENTIFICATION</scope>
    <source>
        <strain evidence="3">R3-111a-1</strain>
    </source>
</reference>
<evidence type="ECO:0000313" key="2">
    <source>
        <dbReference type="EMBL" id="EJT76100.1"/>
    </source>
</evidence>
<dbReference type="GO" id="GO:0022904">
    <property type="term" value="P:respiratory electron transport chain"/>
    <property type="evidence" value="ECO:0007669"/>
    <property type="project" value="TreeGrafter"/>
</dbReference>
<dbReference type="CDD" id="cd20265">
    <property type="entry name" value="Complex1_LYR_ETFRF1_LYRM5"/>
    <property type="match status" value="1"/>
</dbReference>
<keyword evidence="4" id="KW-1185">Reference proteome</keyword>
<reference evidence="2" key="2">
    <citation type="submission" date="2010-07" db="EMBL/GenBank/DDBJ databases">
        <authorList>
            <consortium name="The Broad Institute Genome Sequencing Platform"/>
            <consortium name="Broad Institute Genome Sequencing Center for Infectious Disease"/>
            <person name="Ma L.-J."/>
            <person name="Dead R."/>
            <person name="Young S."/>
            <person name="Zeng Q."/>
            <person name="Koehrsen M."/>
            <person name="Alvarado L."/>
            <person name="Berlin A."/>
            <person name="Chapman S.B."/>
            <person name="Chen Z."/>
            <person name="Freedman E."/>
            <person name="Gellesch M."/>
            <person name="Goldberg J."/>
            <person name="Griggs A."/>
            <person name="Gujja S."/>
            <person name="Heilman E.R."/>
            <person name="Heiman D."/>
            <person name="Hepburn T."/>
            <person name="Howarth C."/>
            <person name="Jen D."/>
            <person name="Larson L."/>
            <person name="Mehta T."/>
            <person name="Neiman D."/>
            <person name="Pearson M."/>
            <person name="Roberts A."/>
            <person name="Saif S."/>
            <person name="Shea T."/>
            <person name="Shenoy N."/>
            <person name="Sisk P."/>
            <person name="Stolte C."/>
            <person name="Sykes S."/>
            <person name="Walk T."/>
            <person name="White J."/>
            <person name="Yandava C."/>
            <person name="Haas B."/>
            <person name="Nusbaum C."/>
            <person name="Birren B."/>
        </authorList>
    </citation>
    <scope>NUCLEOTIDE SEQUENCE</scope>
    <source>
        <strain evidence="2">R3-111a-1</strain>
    </source>
</reference>
<reference evidence="2" key="3">
    <citation type="submission" date="2010-09" db="EMBL/GenBank/DDBJ databases">
        <title>Annotation of Gaeumannomyces graminis var. tritici R3-111a-1.</title>
        <authorList>
            <consortium name="The Broad Institute Genome Sequencing Platform"/>
            <person name="Ma L.-J."/>
            <person name="Dead R."/>
            <person name="Young S.K."/>
            <person name="Zeng Q."/>
            <person name="Gargeya S."/>
            <person name="Fitzgerald M."/>
            <person name="Haas B."/>
            <person name="Abouelleil A."/>
            <person name="Alvarado L."/>
            <person name="Arachchi H.M."/>
            <person name="Berlin A."/>
            <person name="Brown A."/>
            <person name="Chapman S.B."/>
            <person name="Chen Z."/>
            <person name="Dunbar C."/>
            <person name="Freedman E."/>
            <person name="Gearin G."/>
            <person name="Gellesch M."/>
            <person name="Goldberg J."/>
            <person name="Griggs A."/>
            <person name="Gujja S."/>
            <person name="Heiman D."/>
            <person name="Howarth C."/>
            <person name="Larson L."/>
            <person name="Lui A."/>
            <person name="MacDonald P.J.P."/>
            <person name="Mehta T."/>
            <person name="Montmayeur A."/>
            <person name="Murphy C."/>
            <person name="Neiman D."/>
            <person name="Pearson M."/>
            <person name="Priest M."/>
            <person name="Roberts A."/>
            <person name="Saif S."/>
            <person name="Shea T."/>
            <person name="Shenoy N."/>
            <person name="Sisk P."/>
            <person name="Stolte C."/>
            <person name="Sykes S."/>
            <person name="Yandava C."/>
            <person name="Wortman J."/>
            <person name="Nusbaum C."/>
            <person name="Birren B."/>
        </authorList>
    </citation>
    <scope>NUCLEOTIDE SEQUENCE</scope>
    <source>
        <strain evidence="2">R3-111a-1</strain>
    </source>
</reference>
<evidence type="ECO:0000313" key="4">
    <source>
        <dbReference type="Proteomes" id="UP000006039"/>
    </source>
</evidence>
<dbReference type="STRING" id="644352.J3NXL8"/>
<dbReference type="GO" id="GO:0090324">
    <property type="term" value="P:negative regulation of oxidative phosphorylation"/>
    <property type="evidence" value="ECO:0007669"/>
    <property type="project" value="InterPro"/>
</dbReference>
<dbReference type="eggNOG" id="ENOG502S4S4">
    <property type="taxonomic scope" value="Eukaryota"/>
</dbReference>
<evidence type="ECO:0000313" key="3">
    <source>
        <dbReference type="EnsemblFungi" id="EJT76100"/>
    </source>
</evidence>
<comment type="similarity">
    <text evidence="1">Belongs to the complex I LYR family.</text>
</comment>
<dbReference type="PANTHER" id="PTHR21024">
    <property type="entry name" value="GROWTH HORMONE-INDUCIBLE SOLUBLE PROTEIN-RELATED"/>
    <property type="match status" value="1"/>
</dbReference>
<dbReference type="HOGENOM" id="CLU_141157_2_1_1"/>
<dbReference type="AlphaFoldDB" id="J3NXL8"/>
<dbReference type="Pfam" id="PF13233">
    <property type="entry name" value="Complex1_LYR_2"/>
    <property type="match status" value="1"/>
</dbReference>
<dbReference type="GeneID" id="20346482"/>